<dbReference type="EMBL" id="ML977584">
    <property type="protein sequence ID" value="KAF2001277.1"/>
    <property type="molecule type" value="Genomic_DNA"/>
</dbReference>
<keyword evidence="3" id="KW-1185">Reference proteome</keyword>
<evidence type="ECO:0000256" key="1">
    <source>
        <dbReference type="SAM" id="MobiDB-lite"/>
    </source>
</evidence>
<proteinExistence type="predicted"/>
<dbReference type="AlphaFoldDB" id="A0A6A5WIL0"/>
<name>A0A6A5WIL0_9PLEO</name>
<gene>
    <name evidence="2" type="ORF">P154DRAFT_175498</name>
</gene>
<evidence type="ECO:0000313" key="2">
    <source>
        <dbReference type="EMBL" id="KAF2001277.1"/>
    </source>
</evidence>
<dbReference type="Proteomes" id="UP000799779">
    <property type="component" value="Unassembled WGS sequence"/>
</dbReference>
<evidence type="ECO:0000313" key="3">
    <source>
        <dbReference type="Proteomes" id="UP000799779"/>
    </source>
</evidence>
<protein>
    <submittedName>
        <fullName evidence="2">Uncharacterized protein</fullName>
    </submittedName>
</protein>
<accession>A0A6A5WIL0</accession>
<sequence length="110" mass="11839">MCAEVTDVENRKIPHAQGGLAHPCMDPRSLPTTTNTVVETGSSSYRAAVTCIMLNVPRCTTAGSVRIRIHPDIGGLLYVRAPTPTRPERSGAPRGRKGGIHLPMYLPTHP</sequence>
<reference evidence="2" key="1">
    <citation type="journal article" date="2020" name="Stud. Mycol.">
        <title>101 Dothideomycetes genomes: a test case for predicting lifestyles and emergence of pathogens.</title>
        <authorList>
            <person name="Haridas S."/>
            <person name="Albert R."/>
            <person name="Binder M."/>
            <person name="Bloem J."/>
            <person name="Labutti K."/>
            <person name="Salamov A."/>
            <person name="Andreopoulos B."/>
            <person name="Baker S."/>
            <person name="Barry K."/>
            <person name="Bills G."/>
            <person name="Bluhm B."/>
            <person name="Cannon C."/>
            <person name="Castanera R."/>
            <person name="Culley D."/>
            <person name="Daum C."/>
            <person name="Ezra D."/>
            <person name="Gonzalez J."/>
            <person name="Henrissat B."/>
            <person name="Kuo A."/>
            <person name="Liang C."/>
            <person name="Lipzen A."/>
            <person name="Lutzoni F."/>
            <person name="Magnuson J."/>
            <person name="Mondo S."/>
            <person name="Nolan M."/>
            <person name="Ohm R."/>
            <person name="Pangilinan J."/>
            <person name="Park H.-J."/>
            <person name="Ramirez L."/>
            <person name="Alfaro M."/>
            <person name="Sun H."/>
            <person name="Tritt A."/>
            <person name="Yoshinaga Y."/>
            <person name="Zwiers L.-H."/>
            <person name="Turgeon B."/>
            <person name="Goodwin S."/>
            <person name="Spatafora J."/>
            <person name="Crous P."/>
            <person name="Grigoriev I."/>
        </authorList>
    </citation>
    <scope>NUCLEOTIDE SEQUENCE</scope>
    <source>
        <strain evidence="2">CBS 123094</strain>
    </source>
</reference>
<feature type="region of interest" description="Disordered" evidence="1">
    <location>
        <begin position="80"/>
        <end position="110"/>
    </location>
</feature>
<organism evidence="2 3">
    <name type="scientific">Amniculicola lignicola CBS 123094</name>
    <dbReference type="NCBI Taxonomy" id="1392246"/>
    <lineage>
        <taxon>Eukaryota</taxon>
        <taxon>Fungi</taxon>
        <taxon>Dikarya</taxon>
        <taxon>Ascomycota</taxon>
        <taxon>Pezizomycotina</taxon>
        <taxon>Dothideomycetes</taxon>
        <taxon>Pleosporomycetidae</taxon>
        <taxon>Pleosporales</taxon>
        <taxon>Amniculicolaceae</taxon>
        <taxon>Amniculicola</taxon>
    </lineage>
</organism>